<evidence type="ECO:0000313" key="2">
    <source>
        <dbReference type="EMBL" id="CAF9920108.1"/>
    </source>
</evidence>
<feature type="signal peptide" evidence="1">
    <location>
        <begin position="1"/>
        <end position="25"/>
    </location>
</feature>
<organism evidence="2 3">
    <name type="scientific">Imshaugia aleurites</name>
    <dbReference type="NCBI Taxonomy" id="172621"/>
    <lineage>
        <taxon>Eukaryota</taxon>
        <taxon>Fungi</taxon>
        <taxon>Dikarya</taxon>
        <taxon>Ascomycota</taxon>
        <taxon>Pezizomycotina</taxon>
        <taxon>Lecanoromycetes</taxon>
        <taxon>OSLEUM clade</taxon>
        <taxon>Lecanoromycetidae</taxon>
        <taxon>Lecanorales</taxon>
        <taxon>Lecanorineae</taxon>
        <taxon>Parmeliaceae</taxon>
        <taxon>Imshaugia</taxon>
    </lineage>
</organism>
<dbReference type="AlphaFoldDB" id="A0A8H3IIK2"/>
<proteinExistence type="predicted"/>
<evidence type="ECO:0000313" key="3">
    <source>
        <dbReference type="Proteomes" id="UP000664534"/>
    </source>
</evidence>
<keyword evidence="3" id="KW-1185">Reference proteome</keyword>
<accession>A0A8H3IIK2</accession>
<dbReference type="EMBL" id="CAJPDT010000024">
    <property type="protein sequence ID" value="CAF9920108.1"/>
    <property type="molecule type" value="Genomic_DNA"/>
</dbReference>
<dbReference type="Proteomes" id="UP000664534">
    <property type="component" value="Unassembled WGS sequence"/>
</dbReference>
<dbReference type="OrthoDB" id="5344813at2759"/>
<comment type="caution">
    <text evidence="2">The sequence shown here is derived from an EMBL/GenBank/DDBJ whole genome shotgun (WGS) entry which is preliminary data.</text>
</comment>
<reference evidence="2" key="1">
    <citation type="submission" date="2021-03" db="EMBL/GenBank/DDBJ databases">
        <authorList>
            <person name="Tagirdzhanova G."/>
        </authorList>
    </citation>
    <scope>NUCLEOTIDE SEQUENCE</scope>
</reference>
<feature type="chain" id="PRO_5034038211" evidence="1">
    <location>
        <begin position="26"/>
        <end position="214"/>
    </location>
</feature>
<evidence type="ECO:0000256" key="1">
    <source>
        <dbReference type="SAM" id="SignalP"/>
    </source>
</evidence>
<name>A0A8H3IIK2_9LECA</name>
<gene>
    <name evidence="2" type="ORF">IMSHALPRED_004817</name>
</gene>
<protein>
    <submittedName>
        <fullName evidence="2">Uncharacterized protein</fullName>
    </submittedName>
</protein>
<keyword evidence="1" id="KW-0732">Signal</keyword>
<sequence length="214" mass="22310">MSHVTFLAPICFCLLSFFLAPTAIATPAPVPAPVNGDPCGPTVQDNPNYPNTCSVAPVLVKSPQTYGVNCIAHGPTTGPDGVAWGNCSVSYQDICTKALDPRTNTGAWIWSELALGCSLGVFLPPYQGAAQLLNNTRCVEIFTAMNDSCSTSVPASNIASVNLLTVPGVTPSLVNGKEVDDAESTNNILFNGNAVNVGYPSYAISSQPLTNPDF</sequence>